<name>A0A7X2XXI2_9LACO</name>
<dbReference type="Proteomes" id="UP000466388">
    <property type="component" value="Unassembled WGS sequence"/>
</dbReference>
<accession>A0A7X2XXI2</accession>
<proteinExistence type="predicted"/>
<evidence type="ECO:0000313" key="1">
    <source>
        <dbReference type="EMBL" id="MTV82161.1"/>
    </source>
</evidence>
<keyword evidence="2" id="KW-1185">Reference proteome</keyword>
<dbReference type="RefSeq" id="WP_155431434.1">
    <property type="nucleotide sequence ID" value="NZ_WNJO01000005.1"/>
</dbReference>
<gene>
    <name evidence="1" type="ORF">GM612_05780</name>
</gene>
<protein>
    <submittedName>
        <fullName evidence="1">Uncharacterized protein</fullName>
    </submittedName>
</protein>
<reference evidence="1 2" key="1">
    <citation type="submission" date="2019-11" db="EMBL/GenBank/DDBJ databases">
        <title>Lactobacillus sp. nov. CRM56-3, isolated from fermented tea leaves.</title>
        <authorList>
            <person name="Phuengjayaem S."/>
            <person name="Tanasupawat S."/>
        </authorList>
    </citation>
    <scope>NUCLEOTIDE SEQUENCE [LARGE SCALE GENOMIC DNA]</scope>
    <source>
        <strain evidence="1 2">CRM56-3</strain>
    </source>
</reference>
<sequence>MKNKSDMTDPDFQKLLQIALTDLSIRRTMAENTVSEVNQEMRSLEKDDRLDKLDLQIQSIRHDYDHYRQFVDPNFKLDINQEYSE</sequence>
<comment type="caution">
    <text evidence="1">The sequence shown here is derived from an EMBL/GenBank/DDBJ whole genome shotgun (WGS) entry which is preliminary data.</text>
</comment>
<dbReference type="AlphaFoldDB" id="A0A7X2XXI2"/>
<dbReference type="EMBL" id="WNJO01000005">
    <property type="protein sequence ID" value="MTV82161.1"/>
    <property type="molecule type" value="Genomic_DNA"/>
</dbReference>
<evidence type="ECO:0000313" key="2">
    <source>
        <dbReference type="Proteomes" id="UP000466388"/>
    </source>
</evidence>
<organism evidence="1 2">
    <name type="scientific">Secundilactobacillus folii</name>
    <dbReference type="NCBI Taxonomy" id="2678357"/>
    <lineage>
        <taxon>Bacteria</taxon>
        <taxon>Bacillati</taxon>
        <taxon>Bacillota</taxon>
        <taxon>Bacilli</taxon>
        <taxon>Lactobacillales</taxon>
        <taxon>Lactobacillaceae</taxon>
        <taxon>Secundilactobacillus</taxon>
    </lineage>
</organism>